<protein>
    <recommendedName>
        <fullName evidence="1">AtuA-like ferredoxin-fold domain-containing protein</fullName>
    </recommendedName>
</protein>
<feature type="domain" description="AtuA-like ferredoxin-fold" evidence="1">
    <location>
        <begin position="2"/>
        <end position="100"/>
    </location>
</feature>
<dbReference type="AlphaFoldDB" id="A0A8F9TVR0"/>
<evidence type="ECO:0000313" key="2">
    <source>
        <dbReference type="EMBL" id="QYM79183.1"/>
    </source>
</evidence>
<keyword evidence="3" id="KW-1185">Reference proteome</keyword>
<accession>A0A8F9TVR0</accession>
<organism evidence="2 3">
    <name type="scientific">Horticoccus luteus</name>
    <dbReference type="NCBI Taxonomy" id="2862869"/>
    <lineage>
        <taxon>Bacteria</taxon>
        <taxon>Pseudomonadati</taxon>
        <taxon>Verrucomicrobiota</taxon>
        <taxon>Opitutia</taxon>
        <taxon>Opitutales</taxon>
        <taxon>Opitutaceae</taxon>
        <taxon>Horticoccus</taxon>
    </lineage>
</organism>
<dbReference type="PANTHER" id="PTHR47708:SF2">
    <property type="entry name" value="SI:CH73-132F6.5"/>
    <property type="match status" value="1"/>
</dbReference>
<dbReference type="PANTHER" id="PTHR47708">
    <property type="match status" value="1"/>
</dbReference>
<dbReference type="Proteomes" id="UP000825051">
    <property type="component" value="Chromosome"/>
</dbReference>
<reference evidence="2" key="1">
    <citation type="submission" date="2021-08" db="EMBL/GenBank/DDBJ databases">
        <title>Genome of a novel bacterium of the phylum Verrucomicrobia, Oleiharenicola sp. KSB-15.</title>
        <authorList>
            <person name="Chung J.-H."/>
            <person name="Ahn J.-H."/>
            <person name="Yoon Y."/>
            <person name="Kim D.-Y."/>
            <person name="An S.-H."/>
            <person name="Park I."/>
            <person name="Yeon J."/>
        </authorList>
    </citation>
    <scope>NUCLEOTIDE SEQUENCE</scope>
    <source>
        <strain evidence="2">KSB-15</strain>
    </source>
</reference>
<dbReference type="Pfam" id="PF23544">
    <property type="entry name" value="AtuA_ferredoxin"/>
    <property type="match status" value="1"/>
</dbReference>
<dbReference type="KEGG" id="ole:K0B96_00780"/>
<dbReference type="EMBL" id="CP080507">
    <property type="protein sequence ID" value="QYM79183.1"/>
    <property type="molecule type" value="Genomic_DNA"/>
</dbReference>
<evidence type="ECO:0000313" key="3">
    <source>
        <dbReference type="Proteomes" id="UP000825051"/>
    </source>
</evidence>
<sequence length="106" mass="11331">MIPLREIAFARSGDKGNSANVAVFARTPAAYTFLRAHLTAARVEEYFRPLGVGTVARYDVPNLEALNFLLPSILAGGGSRSLRIDAQGKTLGMALLEMPIAFPATP</sequence>
<proteinExistence type="predicted"/>
<name>A0A8F9TVR0_9BACT</name>
<dbReference type="RefSeq" id="WP_220162711.1">
    <property type="nucleotide sequence ID" value="NZ_CP080507.1"/>
</dbReference>
<evidence type="ECO:0000259" key="1">
    <source>
        <dbReference type="Pfam" id="PF23544"/>
    </source>
</evidence>
<gene>
    <name evidence="2" type="ORF">K0B96_00780</name>
</gene>
<dbReference type="InterPro" id="IPR056362">
    <property type="entry name" value="AtuA-like_ferredoxin_dom"/>
</dbReference>